<protein>
    <submittedName>
        <fullName evidence="1">Uncharacterized protein</fullName>
    </submittedName>
</protein>
<reference evidence="1" key="1">
    <citation type="submission" date="2014-09" db="EMBL/GenBank/DDBJ databases">
        <authorList>
            <person name="Magalhaes I.L.F."/>
            <person name="Oliveira U."/>
            <person name="Santos F.R."/>
            <person name="Vidigal T.H.D.A."/>
            <person name="Brescovit A.D."/>
            <person name="Santos A.J."/>
        </authorList>
    </citation>
    <scope>NUCLEOTIDE SEQUENCE</scope>
    <source>
        <tissue evidence="1">Shoot tissue taken approximately 20 cm above the soil surface</tissue>
    </source>
</reference>
<reference evidence="1" key="2">
    <citation type="journal article" date="2015" name="Data Brief">
        <title>Shoot transcriptome of the giant reed, Arundo donax.</title>
        <authorList>
            <person name="Barrero R.A."/>
            <person name="Guerrero F.D."/>
            <person name="Moolhuijzen P."/>
            <person name="Goolsby J.A."/>
            <person name="Tidwell J."/>
            <person name="Bellgard S.E."/>
            <person name="Bellgard M.I."/>
        </authorList>
    </citation>
    <scope>NUCLEOTIDE SEQUENCE</scope>
    <source>
        <tissue evidence="1">Shoot tissue taken approximately 20 cm above the soil surface</tissue>
    </source>
</reference>
<evidence type="ECO:0000313" key="1">
    <source>
        <dbReference type="EMBL" id="JAD35018.1"/>
    </source>
</evidence>
<dbReference type="EMBL" id="GBRH01262877">
    <property type="protein sequence ID" value="JAD35018.1"/>
    <property type="molecule type" value="Transcribed_RNA"/>
</dbReference>
<dbReference type="AlphaFoldDB" id="A0A0A8ZBF2"/>
<organism evidence="1">
    <name type="scientific">Arundo donax</name>
    <name type="common">Giant reed</name>
    <name type="synonym">Donax arundinaceus</name>
    <dbReference type="NCBI Taxonomy" id="35708"/>
    <lineage>
        <taxon>Eukaryota</taxon>
        <taxon>Viridiplantae</taxon>
        <taxon>Streptophyta</taxon>
        <taxon>Embryophyta</taxon>
        <taxon>Tracheophyta</taxon>
        <taxon>Spermatophyta</taxon>
        <taxon>Magnoliopsida</taxon>
        <taxon>Liliopsida</taxon>
        <taxon>Poales</taxon>
        <taxon>Poaceae</taxon>
        <taxon>PACMAD clade</taxon>
        <taxon>Arundinoideae</taxon>
        <taxon>Arundineae</taxon>
        <taxon>Arundo</taxon>
    </lineage>
</organism>
<accession>A0A0A8ZBF2</accession>
<proteinExistence type="predicted"/>
<sequence length="51" mass="5517">MMLQNAPFSRHTSVGLQNTFTDKQVSLGTISTSIILFLTDNLTASISGTEE</sequence>
<name>A0A0A8ZBF2_ARUDO</name>